<dbReference type="Proteomes" id="UP000694569">
    <property type="component" value="Unplaced"/>
</dbReference>
<dbReference type="AlphaFoldDB" id="A0A8C5PA10"/>
<proteinExistence type="predicted"/>
<dbReference type="GeneTree" id="ENSGT00960000192537"/>
<dbReference type="Ensembl" id="ENSLLET00000008097.1">
    <property type="protein sequence ID" value="ENSLLEP00000007782.1"/>
    <property type="gene ID" value="ENSLLEG00000004934.1"/>
</dbReference>
<keyword evidence="2" id="KW-1185">Reference proteome</keyword>
<accession>A0A8C5PA10</accession>
<evidence type="ECO:0000313" key="1">
    <source>
        <dbReference type="Ensembl" id="ENSLLEP00000007782.1"/>
    </source>
</evidence>
<dbReference type="OrthoDB" id="10417622at2759"/>
<protein>
    <submittedName>
        <fullName evidence="1">Uncharacterized protein</fullName>
    </submittedName>
</protein>
<evidence type="ECO:0000313" key="2">
    <source>
        <dbReference type="Proteomes" id="UP000694569"/>
    </source>
</evidence>
<sequence length="67" mass="7582">VFTDCIELLYFWLQILTKCDPLEKEMATHSSIFAMNTPWTMGPSGKKVSNMLLGKSRGLVLFVLDKS</sequence>
<reference evidence="1" key="1">
    <citation type="submission" date="2025-08" db="UniProtKB">
        <authorList>
            <consortium name="Ensembl"/>
        </authorList>
    </citation>
    <scope>IDENTIFICATION</scope>
</reference>
<name>A0A8C5PA10_9ANUR</name>
<organism evidence="1 2">
    <name type="scientific">Leptobrachium leishanense</name>
    <name type="common">Leishan spiny toad</name>
    <dbReference type="NCBI Taxonomy" id="445787"/>
    <lineage>
        <taxon>Eukaryota</taxon>
        <taxon>Metazoa</taxon>
        <taxon>Chordata</taxon>
        <taxon>Craniata</taxon>
        <taxon>Vertebrata</taxon>
        <taxon>Euteleostomi</taxon>
        <taxon>Amphibia</taxon>
        <taxon>Batrachia</taxon>
        <taxon>Anura</taxon>
        <taxon>Pelobatoidea</taxon>
        <taxon>Megophryidae</taxon>
        <taxon>Leptobrachium</taxon>
    </lineage>
</organism>
<reference evidence="1" key="2">
    <citation type="submission" date="2025-09" db="UniProtKB">
        <authorList>
            <consortium name="Ensembl"/>
        </authorList>
    </citation>
    <scope>IDENTIFICATION</scope>
</reference>